<gene>
    <name evidence="9" type="ORF">Q4T40_14945</name>
</gene>
<evidence type="ECO:0000256" key="1">
    <source>
        <dbReference type="ARBA" id="ARBA00004196"/>
    </source>
</evidence>
<evidence type="ECO:0000256" key="2">
    <source>
        <dbReference type="ARBA" id="ARBA00009477"/>
    </source>
</evidence>
<dbReference type="SUPFAM" id="SSF111369">
    <property type="entry name" value="HlyD-like secretion proteins"/>
    <property type="match status" value="1"/>
</dbReference>
<dbReference type="Pfam" id="PF25967">
    <property type="entry name" value="RND-MFP_C"/>
    <property type="match status" value="1"/>
</dbReference>
<dbReference type="Pfam" id="PF25917">
    <property type="entry name" value="BSH_RND"/>
    <property type="match status" value="1"/>
</dbReference>
<dbReference type="PANTHER" id="PTHR30158">
    <property type="entry name" value="ACRA/E-RELATED COMPONENT OF DRUG EFFLUX TRANSPORTER"/>
    <property type="match status" value="1"/>
</dbReference>
<dbReference type="Proteomes" id="UP001254848">
    <property type="component" value="Unassembled WGS sequence"/>
</dbReference>
<comment type="caution">
    <text evidence="9">The sequence shown here is derived from an EMBL/GenBank/DDBJ whole genome shotgun (WGS) entry which is preliminary data.</text>
</comment>
<comment type="similarity">
    <text evidence="2">Belongs to the membrane fusion protein (MFP) (TC 8.A.1) family.</text>
</comment>
<dbReference type="Pfam" id="PF25876">
    <property type="entry name" value="HH_MFP_RND"/>
    <property type="match status" value="1"/>
</dbReference>
<evidence type="ECO:0000313" key="9">
    <source>
        <dbReference type="EMBL" id="MDT8902544.1"/>
    </source>
</evidence>
<feature type="domain" description="Multidrug resistance protein MdtA-like alpha-helical hairpin" evidence="5">
    <location>
        <begin position="105"/>
        <end position="172"/>
    </location>
</feature>
<feature type="signal peptide" evidence="4">
    <location>
        <begin position="1"/>
        <end position="27"/>
    </location>
</feature>
<dbReference type="Gene3D" id="2.40.30.170">
    <property type="match status" value="1"/>
</dbReference>
<dbReference type="Gene3D" id="1.10.287.470">
    <property type="entry name" value="Helix hairpin bin"/>
    <property type="match status" value="1"/>
</dbReference>
<evidence type="ECO:0000256" key="4">
    <source>
        <dbReference type="SAM" id="SignalP"/>
    </source>
</evidence>
<feature type="domain" description="Multidrug resistance protein MdtA-like barrel-sandwich hybrid" evidence="6">
    <location>
        <begin position="64"/>
        <end position="201"/>
    </location>
</feature>
<dbReference type="EMBL" id="JAUOZS010000001">
    <property type="protein sequence ID" value="MDT8902544.1"/>
    <property type="molecule type" value="Genomic_DNA"/>
</dbReference>
<dbReference type="InterPro" id="IPR058625">
    <property type="entry name" value="MdtA-like_BSH"/>
</dbReference>
<feature type="domain" description="Multidrug resistance protein MdtA-like beta-barrel" evidence="7">
    <location>
        <begin position="210"/>
        <end position="292"/>
    </location>
</feature>
<comment type="subcellular location">
    <subcellularLocation>
        <location evidence="1">Cell envelope</location>
    </subcellularLocation>
</comment>
<dbReference type="InterPro" id="IPR058626">
    <property type="entry name" value="MdtA-like_b-barrel"/>
</dbReference>
<reference evidence="9 10" key="1">
    <citation type="submission" date="2023-07" db="EMBL/GenBank/DDBJ databases">
        <title>The novel representative of Negativicutes class, Anaeroselena agilis gen. nov. sp. nov.</title>
        <authorList>
            <person name="Prokofeva M.I."/>
            <person name="Elcheninov A.G."/>
            <person name="Klyukina A."/>
            <person name="Kublanov I.V."/>
            <person name="Frolov E.N."/>
            <person name="Podosokorskaya O.A."/>
        </authorList>
    </citation>
    <scope>NUCLEOTIDE SEQUENCE [LARGE SCALE GENOMIC DNA]</scope>
    <source>
        <strain evidence="9 10">4137-cl</strain>
    </source>
</reference>
<dbReference type="InterPro" id="IPR058627">
    <property type="entry name" value="MdtA-like_C"/>
</dbReference>
<evidence type="ECO:0000259" key="8">
    <source>
        <dbReference type="Pfam" id="PF25967"/>
    </source>
</evidence>
<evidence type="ECO:0000259" key="5">
    <source>
        <dbReference type="Pfam" id="PF25876"/>
    </source>
</evidence>
<dbReference type="InterPro" id="IPR058624">
    <property type="entry name" value="MdtA-like_HH"/>
</dbReference>
<protein>
    <submittedName>
        <fullName evidence="9">Efflux RND transporter periplasmic adaptor subunit</fullName>
    </submittedName>
</protein>
<dbReference type="Gene3D" id="2.40.50.100">
    <property type="match status" value="1"/>
</dbReference>
<dbReference type="RefSeq" id="WP_413781025.1">
    <property type="nucleotide sequence ID" value="NZ_JAUOZS010000001.1"/>
</dbReference>
<dbReference type="Gene3D" id="2.40.420.20">
    <property type="match status" value="1"/>
</dbReference>
<keyword evidence="10" id="KW-1185">Reference proteome</keyword>
<proteinExistence type="inferred from homology"/>
<evidence type="ECO:0000259" key="6">
    <source>
        <dbReference type="Pfam" id="PF25917"/>
    </source>
</evidence>
<dbReference type="NCBIfam" id="TIGR01730">
    <property type="entry name" value="RND_mfp"/>
    <property type="match status" value="1"/>
</dbReference>
<dbReference type="InterPro" id="IPR006143">
    <property type="entry name" value="RND_pump_MFP"/>
</dbReference>
<evidence type="ECO:0000259" key="7">
    <source>
        <dbReference type="Pfam" id="PF25944"/>
    </source>
</evidence>
<accession>A0ABU3P0H5</accession>
<evidence type="ECO:0000256" key="3">
    <source>
        <dbReference type="SAM" id="MobiDB-lite"/>
    </source>
</evidence>
<name>A0ABU3P0H5_9FIRM</name>
<sequence length="390" mass="41421">MLRTIGKRSGYAALVAAVLVATTVAGCGGKPARPAQAVAVKATQVIKRDTPVTYEYVGQVTAKNEVQIRAKVSGNIVGKMVSGGAAVTEGQPLFQIDRRQYETALLSARATLAQSEATLANSRLDTIRYRKLYDQQAIAKQAFDTQLSAEAQHAAVVDANRAKVQQAVNDLNDTLIVAPFSGRIGVQIPDIGSYVSAGSTVLATISTVDPVFVQFSMSETEYLKFTRIGKVSAAGEWGKDLTLLLSDGSKYPITGQIEQVDRGLSQETGTLTMKASFANPQKILIPGMFARIVAQGEMRTGALLVPERAVQEMLGKTFITVVAEGDKAESRPVKMGPKVGTMWIVEDGLAEGDRIVVEGFAKAPPGTPLKVSMIEPEPNGAAKPASKAKQ</sequence>
<dbReference type="PROSITE" id="PS51257">
    <property type="entry name" value="PROKAR_LIPOPROTEIN"/>
    <property type="match status" value="1"/>
</dbReference>
<feature type="chain" id="PRO_5046471926" evidence="4">
    <location>
        <begin position="28"/>
        <end position="390"/>
    </location>
</feature>
<feature type="domain" description="Multidrug resistance protein MdtA-like C-terminal permuted SH3" evidence="8">
    <location>
        <begin position="302"/>
        <end position="360"/>
    </location>
</feature>
<organism evidence="9 10">
    <name type="scientific">Anaeroselena agilis</name>
    <dbReference type="NCBI Taxonomy" id="3063788"/>
    <lineage>
        <taxon>Bacteria</taxon>
        <taxon>Bacillati</taxon>
        <taxon>Bacillota</taxon>
        <taxon>Negativicutes</taxon>
        <taxon>Acetonemataceae</taxon>
        <taxon>Anaeroselena</taxon>
    </lineage>
</organism>
<dbReference type="PANTHER" id="PTHR30158:SF3">
    <property type="entry name" value="MULTIDRUG EFFLUX PUMP SUBUNIT ACRA-RELATED"/>
    <property type="match status" value="1"/>
</dbReference>
<feature type="region of interest" description="Disordered" evidence="3">
    <location>
        <begin position="366"/>
        <end position="390"/>
    </location>
</feature>
<evidence type="ECO:0000313" key="10">
    <source>
        <dbReference type="Proteomes" id="UP001254848"/>
    </source>
</evidence>
<dbReference type="Pfam" id="PF25944">
    <property type="entry name" value="Beta-barrel_RND"/>
    <property type="match status" value="1"/>
</dbReference>
<keyword evidence="4" id="KW-0732">Signal</keyword>